<evidence type="ECO:0000313" key="4">
    <source>
        <dbReference type="Proteomes" id="UP000058114"/>
    </source>
</evidence>
<dbReference type="PANTHER" id="PTHR40252:SF2">
    <property type="entry name" value="BLR0328 PROTEIN"/>
    <property type="match status" value="1"/>
</dbReference>
<dbReference type="InterPro" id="IPR019494">
    <property type="entry name" value="FIST_C"/>
</dbReference>
<dbReference type="Proteomes" id="UP000058114">
    <property type="component" value="Chromosome"/>
</dbReference>
<feature type="domain" description="FIST" evidence="1">
    <location>
        <begin position="23"/>
        <end position="214"/>
    </location>
</feature>
<evidence type="ECO:0000313" key="3">
    <source>
        <dbReference type="EMBL" id="ALP43441.1"/>
    </source>
</evidence>
<dbReference type="Pfam" id="PF08495">
    <property type="entry name" value="FIST"/>
    <property type="match status" value="1"/>
</dbReference>
<gene>
    <name evidence="3" type="ORF">WL1483_4022</name>
</gene>
<evidence type="ECO:0000259" key="2">
    <source>
        <dbReference type="SMART" id="SM01204"/>
    </source>
</evidence>
<dbReference type="InterPro" id="IPR013702">
    <property type="entry name" value="FIST_domain_N"/>
</dbReference>
<accession>A0A0S2SP12</accession>
<dbReference type="KEGG" id="asr:WL1483_4022"/>
<reference evidence="3 4" key="2">
    <citation type="journal article" date="2016" name="Genome Announc.">
        <title>Complete Genome Sequence of the Highly Virulent Aeromonas schubertii Strain WL1483, Isolated from Diseased Snakehead Fish (Channa argus) in China.</title>
        <authorList>
            <person name="Liu L."/>
            <person name="Li N."/>
            <person name="Zhang D."/>
            <person name="Fu X."/>
            <person name="Shi C."/>
            <person name="Lin Q."/>
            <person name="Hao G."/>
        </authorList>
    </citation>
    <scope>NUCLEOTIDE SEQUENCE [LARGE SCALE GENOMIC DNA]</scope>
    <source>
        <strain evidence="3 4">WL1483</strain>
    </source>
</reference>
<feature type="domain" description="FIST C-domain" evidence="2">
    <location>
        <begin position="215"/>
        <end position="353"/>
    </location>
</feature>
<dbReference type="SMART" id="SM00897">
    <property type="entry name" value="FIST"/>
    <property type="match status" value="1"/>
</dbReference>
<dbReference type="Pfam" id="PF10442">
    <property type="entry name" value="FIST_C"/>
    <property type="match status" value="1"/>
</dbReference>
<dbReference type="PATRIC" id="fig|652.5.peg.1251"/>
<organism evidence="3 4">
    <name type="scientific">Aeromonas schubertii</name>
    <dbReference type="NCBI Taxonomy" id="652"/>
    <lineage>
        <taxon>Bacteria</taxon>
        <taxon>Pseudomonadati</taxon>
        <taxon>Pseudomonadota</taxon>
        <taxon>Gammaproteobacteria</taxon>
        <taxon>Aeromonadales</taxon>
        <taxon>Aeromonadaceae</taxon>
        <taxon>Aeromonas</taxon>
    </lineage>
</organism>
<name>A0A0S2SP12_9GAMM</name>
<dbReference type="AlphaFoldDB" id="A0A0S2SP12"/>
<evidence type="ECO:0000259" key="1">
    <source>
        <dbReference type="SMART" id="SM00897"/>
    </source>
</evidence>
<dbReference type="SMART" id="SM01204">
    <property type="entry name" value="FIST_C"/>
    <property type="match status" value="1"/>
</dbReference>
<protein>
    <submittedName>
        <fullName evidence="3">Putative FIST domain protein</fullName>
    </submittedName>
</protein>
<dbReference type="PANTHER" id="PTHR40252">
    <property type="entry name" value="BLR0328 PROTEIN"/>
    <property type="match status" value="1"/>
</dbReference>
<dbReference type="EMBL" id="CP013067">
    <property type="protein sequence ID" value="ALP43441.1"/>
    <property type="molecule type" value="Genomic_DNA"/>
</dbReference>
<dbReference type="RefSeq" id="WP_060584798.1">
    <property type="nucleotide sequence ID" value="NZ_CP013067.1"/>
</dbReference>
<reference evidence="4" key="1">
    <citation type="submission" date="2015-10" db="EMBL/GenBank/DDBJ databases">
        <title>Complete Genome Sequence of Aeromonas schubertii strain WL1483.</title>
        <authorList>
            <person name="Liu L."/>
        </authorList>
    </citation>
    <scope>NUCLEOTIDE SEQUENCE [LARGE SCALE GENOMIC DNA]</scope>
    <source>
        <strain evidence="4">WL1483</strain>
    </source>
</reference>
<proteinExistence type="predicted"/>
<sequence length="381" mass="40683">MTSLQLRWNGQPWDGGELAPFNHANTLVLLFGDLPRFTDAIDALRERLPLARLVGCTTAGEISALGTSDGTLIATLIGFDSVRLHLVTAEVDDRKASYQAGQRLALALDSEGLRYIMVISEGVTVNGSELTKGLCDTHATIPITGGLAGDGECFKETSVLANERLASHLVVAIGFYGERLRVGYGSRGGWTPFGPVRTVTAADGNVLKELDHESALTVYRRYLGKLGCDLPAAGLRYPLEIQEANKPTTVVRTLLAIDEHSGSITFAGDIPQGASVRMMRANAESLIEGASQAASVCQQGEASQPEVIILISCVGRRLLLRQLADDEIDQVVEVLGKQAQVCGYYSYGEIAPFELGNCAELHNQTMTVTALSEAPPHASSS</sequence>